<sequence>MAVRRITLVRRIPHTDLCILEFEDGRGVLWDESRYLGAVSCYVEIDAPMSVRQLATIAVRVASTSNAECEPNDASQDGG</sequence>
<dbReference type="AlphaFoldDB" id="A0A1G6LU81"/>
<dbReference type="STRING" id="416944.SAMN05421548_10742"/>
<reference evidence="2" key="1">
    <citation type="submission" date="2016-09" db="EMBL/GenBank/DDBJ databases">
        <authorList>
            <person name="Varghese N."/>
            <person name="Submissions S."/>
        </authorList>
    </citation>
    <scope>NUCLEOTIDE SEQUENCE [LARGE SCALE GENOMIC DNA]</scope>
    <source>
        <strain evidence="2">TNe-862</strain>
    </source>
</reference>
<organism evidence="1 2">
    <name type="scientific">Paraburkholderia lycopersici</name>
    <dbReference type="NCBI Taxonomy" id="416944"/>
    <lineage>
        <taxon>Bacteria</taxon>
        <taxon>Pseudomonadati</taxon>
        <taxon>Pseudomonadota</taxon>
        <taxon>Betaproteobacteria</taxon>
        <taxon>Burkholderiales</taxon>
        <taxon>Burkholderiaceae</taxon>
        <taxon>Paraburkholderia</taxon>
    </lineage>
</organism>
<accession>A0A1G6LU81</accession>
<evidence type="ECO:0000313" key="1">
    <source>
        <dbReference type="EMBL" id="SDC46780.1"/>
    </source>
</evidence>
<name>A0A1G6LU81_9BURK</name>
<dbReference type="EMBL" id="FMYQ01000007">
    <property type="protein sequence ID" value="SDC46780.1"/>
    <property type="molecule type" value="Genomic_DNA"/>
</dbReference>
<gene>
    <name evidence="1" type="ORF">SAMN05421548_10742</name>
</gene>
<evidence type="ECO:0000313" key="2">
    <source>
        <dbReference type="Proteomes" id="UP000198908"/>
    </source>
</evidence>
<keyword evidence="2" id="KW-1185">Reference proteome</keyword>
<dbReference type="Proteomes" id="UP000198908">
    <property type="component" value="Unassembled WGS sequence"/>
</dbReference>
<proteinExistence type="predicted"/>
<protein>
    <submittedName>
        <fullName evidence="1">Uncharacterized protein</fullName>
    </submittedName>
</protein>